<dbReference type="PROSITE" id="PS50005">
    <property type="entry name" value="TPR"/>
    <property type="match status" value="1"/>
</dbReference>
<name>A0ABV8DR07_9NOCA</name>
<dbReference type="SUPFAM" id="SSF48452">
    <property type="entry name" value="TPR-like"/>
    <property type="match status" value="1"/>
</dbReference>
<feature type="repeat" description="TPR" evidence="1">
    <location>
        <begin position="32"/>
        <end position="65"/>
    </location>
</feature>
<dbReference type="RefSeq" id="WP_378611898.1">
    <property type="nucleotide sequence ID" value="NZ_JBHSAX010000008.1"/>
</dbReference>
<reference evidence="4" key="1">
    <citation type="journal article" date="2019" name="Int. J. Syst. Evol. Microbiol.">
        <title>The Global Catalogue of Microorganisms (GCM) 10K type strain sequencing project: providing services to taxonomists for standard genome sequencing and annotation.</title>
        <authorList>
            <consortium name="The Broad Institute Genomics Platform"/>
            <consortium name="The Broad Institute Genome Sequencing Center for Infectious Disease"/>
            <person name="Wu L."/>
            <person name="Ma J."/>
        </authorList>
    </citation>
    <scope>NUCLEOTIDE SEQUENCE [LARGE SCALE GENOMIC DNA]</scope>
    <source>
        <strain evidence="4">CGMCC 4.7330</strain>
    </source>
</reference>
<dbReference type="InterPro" id="IPR011990">
    <property type="entry name" value="TPR-like_helical_dom_sf"/>
</dbReference>
<gene>
    <name evidence="3" type="ORF">ACFO0B_09090</name>
</gene>
<comment type="caution">
    <text evidence="3">The sequence shown here is derived from an EMBL/GenBank/DDBJ whole genome shotgun (WGS) entry which is preliminary data.</text>
</comment>
<sequence length="154" mass="17412">VAQDQRRFDQAEDYYRQALDLKLEFGDRHSAASTYHQLGMVAQEQRRFDQAENHIRQALQAYRDTDDERGASQVTTTLGRVLAHTGQHTEAFTVLVEAAVGWWKLTGEFDSGDIGLLNQQQPHLDQHTIDAIIDALGPATATALRQQLDQREEP</sequence>
<keyword evidence="1" id="KW-0802">TPR repeat</keyword>
<evidence type="ECO:0000313" key="3">
    <source>
        <dbReference type="EMBL" id="MFC3962140.1"/>
    </source>
</evidence>
<keyword evidence="4" id="KW-1185">Reference proteome</keyword>
<dbReference type="InterPro" id="IPR019734">
    <property type="entry name" value="TPR_rpt"/>
</dbReference>
<dbReference type="Gene3D" id="1.25.40.10">
    <property type="entry name" value="Tetratricopeptide repeat domain"/>
    <property type="match status" value="1"/>
</dbReference>
<dbReference type="EMBL" id="JBHSAX010000008">
    <property type="protein sequence ID" value="MFC3962140.1"/>
    <property type="molecule type" value="Genomic_DNA"/>
</dbReference>
<protein>
    <submittedName>
        <fullName evidence="3">Tetratricopeptide repeat protein</fullName>
    </submittedName>
</protein>
<accession>A0ABV8DR07</accession>
<organism evidence="3 4">
    <name type="scientific">Nocardia jiangsuensis</name>
    <dbReference type="NCBI Taxonomy" id="1691563"/>
    <lineage>
        <taxon>Bacteria</taxon>
        <taxon>Bacillati</taxon>
        <taxon>Actinomycetota</taxon>
        <taxon>Actinomycetes</taxon>
        <taxon>Mycobacteriales</taxon>
        <taxon>Nocardiaceae</taxon>
        <taxon>Nocardia</taxon>
    </lineage>
</organism>
<evidence type="ECO:0000256" key="1">
    <source>
        <dbReference type="PROSITE-ProRule" id="PRU00339"/>
    </source>
</evidence>
<dbReference type="Proteomes" id="UP001595696">
    <property type="component" value="Unassembled WGS sequence"/>
</dbReference>
<evidence type="ECO:0000313" key="4">
    <source>
        <dbReference type="Proteomes" id="UP001595696"/>
    </source>
</evidence>
<dbReference type="PANTHER" id="PTHR10098">
    <property type="entry name" value="RAPSYN-RELATED"/>
    <property type="match status" value="1"/>
</dbReference>
<dbReference type="PANTHER" id="PTHR10098:SF108">
    <property type="entry name" value="TETRATRICOPEPTIDE REPEAT PROTEIN 28"/>
    <property type="match status" value="1"/>
</dbReference>
<evidence type="ECO:0000256" key="2">
    <source>
        <dbReference type="SAM" id="Coils"/>
    </source>
</evidence>
<proteinExistence type="predicted"/>
<feature type="non-terminal residue" evidence="3">
    <location>
        <position position="1"/>
    </location>
</feature>
<keyword evidence="2" id="KW-0175">Coiled coil</keyword>
<dbReference type="Pfam" id="PF13424">
    <property type="entry name" value="TPR_12"/>
    <property type="match status" value="1"/>
</dbReference>
<feature type="coiled-coil region" evidence="2">
    <location>
        <begin position="41"/>
        <end position="68"/>
    </location>
</feature>